<dbReference type="Pfam" id="PF13692">
    <property type="entry name" value="Glyco_trans_1_4"/>
    <property type="match status" value="1"/>
</dbReference>
<protein>
    <submittedName>
        <fullName evidence="3">Glycosyltransferase involved in cell wall biosynthesis</fullName>
    </submittedName>
</protein>
<keyword evidence="1 3" id="KW-0808">Transferase</keyword>
<dbReference type="Proteomes" id="UP000549617">
    <property type="component" value="Unassembled WGS sequence"/>
</dbReference>
<dbReference type="InterPro" id="IPR022623">
    <property type="entry name" value="Glyco_trans_4"/>
</dbReference>
<dbReference type="Gene3D" id="3.40.50.2000">
    <property type="entry name" value="Glycogen Phosphorylase B"/>
    <property type="match status" value="2"/>
</dbReference>
<proteinExistence type="predicted"/>
<organism evidence="3 4">
    <name type="scientific">Sphingobium boeckii</name>
    <dbReference type="NCBI Taxonomy" id="1082345"/>
    <lineage>
        <taxon>Bacteria</taxon>
        <taxon>Pseudomonadati</taxon>
        <taxon>Pseudomonadota</taxon>
        <taxon>Alphaproteobacteria</taxon>
        <taxon>Sphingomonadales</taxon>
        <taxon>Sphingomonadaceae</taxon>
        <taxon>Sphingobium</taxon>
    </lineage>
</organism>
<keyword evidence="4" id="KW-1185">Reference proteome</keyword>
<dbReference type="SUPFAM" id="SSF53756">
    <property type="entry name" value="UDP-Glycosyltransferase/glycogen phosphorylase"/>
    <property type="match status" value="1"/>
</dbReference>
<gene>
    <name evidence="3" type="ORF">FHS49_001467</name>
</gene>
<dbReference type="PANTHER" id="PTHR46401">
    <property type="entry name" value="GLYCOSYLTRANSFERASE WBBK-RELATED"/>
    <property type="match status" value="1"/>
</dbReference>
<dbReference type="GO" id="GO:0016757">
    <property type="term" value="F:glycosyltransferase activity"/>
    <property type="evidence" value="ECO:0007669"/>
    <property type="project" value="TreeGrafter"/>
</dbReference>
<evidence type="ECO:0000259" key="2">
    <source>
        <dbReference type="Pfam" id="PF12000"/>
    </source>
</evidence>
<evidence type="ECO:0000313" key="4">
    <source>
        <dbReference type="Proteomes" id="UP000549617"/>
    </source>
</evidence>
<reference evidence="3 4" key="1">
    <citation type="submission" date="2020-08" db="EMBL/GenBank/DDBJ databases">
        <title>Genomic Encyclopedia of Type Strains, Phase IV (KMG-IV): sequencing the most valuable type-strain genomes for metagenomic binning, comparative biology and taxonomic classification.</title>
        <authorList>
            <person name="Goeker M."/>
        </authorList>
    </citation>
    <scope>NUCLEOTIDE SEQUENCE [LARGE SCALE GENOMIC DNA]</scope>
    <source>
        <strain evidence="3 4">DSM 25079</strain>
    </source>
</reference>
<comment type="caution">
    <text evidence="3">The sequence shown here is derived from an EMBL/GenBank/DDBJ whole genome shotgun (WGS) entry which is preliminary data.</text>
</comment>
<dbReference type="CDD" id="cd03818">
    <property type="entry name" value="GT4_ExpC-like"/>
    <property type="match status" value="1"/>
</dbReference>
<dbReference type="RefSeq" id="WP_343052920.1">
    <property type="nucleotide sequence ID" value="NZ_JACIJC010000002.1"/>
</dbReference>
<name>A0A7W9EDZ8_9SPHN</name>
<feature type="domain" description="Glycosyl transferase family 4" evidence="2">
    <location>
        <begin position="26"/>
        <end position="191"/>
    </location>
</feature>
<dbReference type="Pfam" id="PF12000">
    <property type="entry name" value="Glyco_trans_4_3"/>
    <property type="match status" value="1"/>
</dbReference>
<dbReference type="EMBL" id="JACIJC010000002">
    <property type="protein sequence ID" value="MBB5685459.1"/>
    <property type="molecule type" value="Genomic_DNA"/>
</dbReference>
<evidence type="ECO:0000313" key="3">
    <source>
        <dbReference type="EMBL" id="MBB5685459.1"/>
    </source>
</evidence>
<dbReference type="GO" id="GO:0009103">
    <property type="term" value="P:lipopolysaccharide biosynthetic process"/>
    <property type="evidence" value="ECO:0007669"/>
    <property type="project" value="TreeGrafter"/>
</dbReference>
<dbReference type="AlphaFoldDB" id="A0A7W9EDZ8"/>
<accession>A0A7W9EDZ8</accession>
<dbReference type="PANTHER" id="PTHR46401:SF2">
    <property type="entry name" value="GLYCOSYLTRANSFERASE WBBK-RELATED"/>
    <property type="match status" value="1"/>
</dbReference>
<sequence>MNILFIHQNMPAQFKHLAPMLAADPGNRVMFLTQNVRRALPGVETFTYAKPKPPGGGGHHYLRRLEDAVRHGQQTARAIQQLRKTGFTPDLIIAHPGWGEALFIKDILPDAPLILFSEFFYRSHGLDVGFDLEEPNTLDTICRTRIRNSHLLTSIESCDAAVSPTRWQKDTHSAVFHDKIDVIFDGIDLDIVKPRPHARFTLPDGRILKRGDPVLTYVARNLEPYRGFRTMMRAIPHIQRERPDADVVIVGGDDVSYGAKPADFPHWRAAMLAEVTIDPARVHFVGKLPYDRYLDLLSVSAAHVYLTYPFVLSWSCVEAMAMGAIVIGSDTGPVREFITHGENGFLVDFFDAKAVADKAVAVLGGEGLTDIRAAAIQTIVAGYGLEKCLGQWKLLINKFYPVGNEIGRSSA</sequence>
<evidence type="ECO:0000256" key="1">
    <source>
        <dbReference type="ARBA" id="ARBA00022679"/>
    </source>
</evidence>